<evidence type="ECO:0000256" key="2">
    <source>
        <dbReference type="ARBA" id="ARBA00022603"/>
    </source>
</evidence>
<evidence type="ECO:0000313" key="6">
    <source>
        <dbReference type="EMBL" id="PZE18046.1"/>
    </source>
</evidence>
<dbReference type="GO" id="GO:0032259">
    <property type="term" value="P:methylation"/>
    <property type="evidence" value="ECO:0007669"/>
    <property type="project" value="UniProtKB-KW"/>
</dbReference>
<evidence type="ECO:0000256" key="4">
    <source>
        <dbReference type="ARBA" id="ARBA00022691"/>
    </source>
</evidence>
<comment type="catalytic activity">
    <reaction evidence="5">
        <text>a 2-demethylmenaquinol + S-adenosyl-L-methionine = a menaquinol + S-adenosyl-L-homocysteine + H(+)</text>
        <dbReference type="Rhea" id="RHEA:42640"/>
        <dbReference type="Rhea" id="RHEA-COMP:9539"/>
        <dbReference type="Rhea" id="RHEA-COMP:9563"/>
        <dbReference type="ChEBI" id="CHEBI:15378"/>
        <dbReference type="ChEBI" id="CHEBI:18151"/>
        <dbReference type="ChEBI" id="CHEBI:55437"/>
        <dbReference type="ChEBI" id="CHEBI:57856"/>
        <dbReference type="ChEBI" id="CHEBI:59789"/>
        <dbReference type="EC" id="2.1.1.163"/>
    </reaction>
</comment>
<dbReference type="PROSITE" id="PS51608">
    <property type="entry name" value="SAM_MT_UBIE"/>
    <property type="match status" value="1"/>
</dbReference>
<dbReference type="HAMAP" id="MF_01813">
    <property type="entry name" value="MenG_UbiE_methyltr"/>
    <property type="match status" value="1"/>
</dbReference>
<dbReference type="OrthoDB" id="9808140at2"/>
<gene>
    <name evidence="5" type="primary">menG</name>
    <name evidence="6" type="ORF">DNU06_05355</name>
</gene>
<name>A0A2W1NJB0_9FLAO</name>
<sequence length="243" mass="27354">MSKVVKPYNKEASSKKEEVAEMFNNISKKYDFLNHFLSLGIDKIWRKKAIKILGENKPKVILDIATGTGDFAIEALKLNPEKIVGVDISKGMLDVGIAKMKKKKVAHIIQLELGDSENLRFEDQTFDGYTVAFGVRNFENLSKGLTEMLRVLKPKGRGVILEFSKPKKFPIKQYYAFHSKYIIPKIGRTISKDSAAYDYLPESIQAFPEGDDFLKIMKACGYQNCQAKIVAGGIATIYWGEKA</sequence>
<feature type="binding site" evidence="5">
    <location>
        <position position="68"/>
    </location>
    <ligand>
        <name>S-adenosyl-L-methionine</name>
        <dbReference type="ChEBI" id="CHEBI:59789"/>
    </ligand>
</feature>
<comment type="similarity">
    <text evidence="5">Belongs to the class I-like SAM-binding methyltransferase superfamily. MenG/UbiE family.</text>
</comment>
<evidence type="ECO:0000313" key="7">
    <source>
        <dbReference type="Proteomes" id="UP000249248"/>
    </source>
</evidence>
<feature type="binding site" evidence="5">
    <location>
        <position position="87"/>
    </location>
    <ligand>
        <name>S-adenosyl-L-methionine</name>
        <dbReference type="ChEBI" id="CHEBI:59789"/>
    </ligand>
</feature>
<dbReference type="SUPFAM" id="SSF53335">
    <property type="entry name" value="S-adenosyl-L-methionine-dependent methyltransferases"/>
    <property type="match status" value="1"/>
</dbReference>
<dbReference type="InterPro" id="IPR004033">
    <property type="entry name" value="UbiE/COQ5_MeTrFase"/>
</dbReference>
<evidence type="ECO:0000256" key="1">
    <source>
        <dbReference type="ARBA" id="ARBA00022428"/>
    </source>
</evidence>
<evidence type="ECO:0000256" key="5">
    <source>
        <dbReference type="HAMAP-Rule" id="MF_01813"/>
    </source>
</evidence>
<dbReference type="EMBL" id="QKSB01000002">
    <property type="protein sequence ID" value="PZE18046.1"/>
    <property type="molecule type" value="Genomic_DNA"/>
</dbReference>
<dbReference type="PROSITE" id="PS01183">
    <property type="entry name" value="UBIE_1"/>
    <property type="match status" value="1"/>
</dbReference>
<accession>A0A2W1NJB0</accession>
<evidence type="ECO:0000256" key="3">
    <source>
        <dbReference type="ARBA" id="ARBA00022679"/>
    </source>
</evidence>
<protein>
    <recommendedName>
        <fullName evidence="5">Demethylmenaquinone methyltransferase</fullName>
        <ecNumber evidence="5">2.1.1.163</ecNumber>
    </recommendedName>
</protein>
<dbReference type="Gene3D" id="3.40.50.150">
    <property type="entry name" value="Vaccinia Virus protein VP39"/>
    <property type="match status" value="1"/>
</dbReference>
<comment type="caution">
    <text evidence="6">The sequence shown here is derived from an EMBL/GenBank/DDBJ whole genome shotgun (WGS) entry which is preliminary data.</text>
</comment>
<dbReference type="Pfam" id="PF01209">
    <property type="entry name" value="Ubie_methyltran"/>
    <property type="match status" value="1"/>
</dbReference>
<organism evidence="6 7">
    <name type="scientific">Putridiphycobacter roseus</name>
    <dbReference type="NCBI Taxonomy" id="2219161"/>
    <lineage>
        <taxon>Bacteria</taxon>
        <taxon>Pseudomonadati</taxon>
        <taxon>Bacteroidota</taxon>
        <taxon>Flavobacteriia</taxon>
        <taxon>Flavobacteriales</taxon>
        <taxon>Crocinitomicaceae</taxon>
        <taxon>Putridiphycobacter</taxon>
    </lineage>
</organism>
<proteinExistence type="inferred from homology"/>
<dbReference type="AlphaFoldDB" id="A0A2W1NJB0"/>
<dbReference type="Proteomes" id="UP000249248">
    <property type="component" value="Unassembled WGS sequence"/>
</dbReference>
<keyword evidence="4 5" id="KW-0949">S-adenosyl-L-methionine</keyword>
<comment type="caution">
    <text evidence="5">Lacks conserved residue(s) required for the propagation of feature annotation.</text>
</comment>
<dbReference type="RefSeq" id="WP_111062198.1">
    <property type="nucleotide sequence ID" value="NZ_JBHUCU010000002.1"/>
</dbReference>
<dbReference type="EC" id="2.1.1.163" evidence="5"/>
<keyword evidence="7" id="KW-1185">Reference proteome</keyword>
<dbReference type="NCBIfam" id="NF001244">
    <property type="entry name" value="PRK00216.1-5"/>
    <property type="match status" value="1"/>
</dbReference>
<dbReference type="NCBIfam" id="TIGR01934">
    <property type="entry name" value="MenG_MenH_UbiE"/>
    <property type="match status" value="1"/>
</dbReference>
<dbReference type="UniPathway" id="UPA00079">
    <property type="reaction ID" value="UER00169"/>
</dbReference>
<dbReference type="CDD" id="cd02440">
    <property type="entry name" value="AdoMet_MTases"/>
    <property type="match status" value="1"/>
</dbReference>
<dbReference type="InterPro" id="IPR023576">
    <property type="entry name" value="UbiE/COQ5_MeTrFase_CS"/>
</dbReference>
<keyword evidence="2 5" id="KW-0489">Methyltransferase</keyword>
<reference evidence="6 7" key="1">
    <citation type="submission" date="2018-06" db="EMBL/GenBank/DDBJ databases">
        <title>The draft genome sequence of Crocinitomix sp. SM1701.</title>
        <authorList>
            <person name="Zhang X."/>
        </authorList>
    </citation>
    <scope>NUCLEOTIDE SEQUENCE [LARGE SCALE GENOMIC DNA]</scope>
    <source>
        <strain evidence="6 7">SM1701</strain>
    </source>
</reference>
<dbReference type="GO" id="GO:0043770">
    <property type="term" value="F:demethylmenaquinone methyltransferase activity"/>
    <property type="evidence" value="ECO:0007669"/>
    <property type="project" value="UniProtKB-UniRule"/>
</dbReference>
<feature type="binding site" evidence="5">
    <location>
        <begin position="115"/>
        <end position="116"/>
    </location>
    <ligand>
        <name>S-adenosyl-L-methionine</name>
        <dbReference type="ChEBI" id="CHEBI:59789"/>
    </ligand>
</feature>
<dbReference type="GO" id="GO:0009234">
    <property type="term" value="P:menaquinone biosynthetic process"/>
    <property type="evidence" value="ECO:0007669"/>
    <property type="project" value="UniProtKB-UniRule"/>
</dbReference>
<dbReference type="InterPro" id="IPR029063">
    <property type="entry name" value="SAM-dependent_MTases_sf"/>
</dbReference>
<dbReference type="PANTHER" id="PTHR43591">
    <property type="entry name" value="METHYLTRANSFERASE"/>
    <property type="match status" value="1"/>
</dbReference>
<comment type="function">
    <text evidence="5">Methyltransferase required for the conversion of demethylmenaquinol (DMKH2) to menaquinol (MKH2).</text>
</comment>
<keyword evidence="3 5" id="KW-0808">Transferase</keyword>
<dbReference type="PANTHER" id="PTHR43591:SF24">
    <property type="entry name" value="2-METHOXY-6-POLYPRENYL-1,4-BENZOQUINOL METHYLASE, MITOCHONDRIAL"/>
    <property type="match status" value="1"/>
</dbReference>
<comment type="pathway">
    <text evidence="5">Quinol/quinone metabolism; menaquinone biosynthesis; menaquinol from 1,4-dihydroxy-2-naphthoate: step 2/2.</text>
</comment>
<keyword evidence="1 5" id="KW-0474">Menaquinone biosynthesis</keyword>